<evidence type="ECO:0000256" key="1">
    <source>
        <dbReference type="ARBA" id="ARBA00023015"/>
    </source>
</evidence>
<dbReference type="InterPro" id="IPR001647">
    <property type="entry name" value="HTH_TetR"/>
</dbReference>
<keyword evidence="7" id="KW-1185">Reference proteome</keyword>
<reference evidence="6 7" key="1">
    <citation type="submission" date="2019-08" db="EMBL/GenBank/DDBJ databases">
        <title>Tsukamurella conjunctivitidis sp. nov., Tsukamurella assacharolytica sp. nov. and Tsukamurella sputae sp. nov. isolated from patients with conjunctivitis, bacteraemia (lymphoma) and respiratory infection (sputum) in Hong Kong.</title>
        <authorList>
            <person name="Fok K.M.N."/>
            <person name="Fong J.Y.H."/>
        </authorList>
    </citation>
    <scope>NUCLEOTIDE SEQUENCE [LARGE SCALE GENOMIC DNA]</scope>
    <source>
        <strain evidence="6 7">HKU70</strain>
    </source>
</reference>
<evidence type="ECO:0000313" key="7">
    <source>
        <dbReference type="Proteomes" id="UP000319792"/>
    </source>
</evidence>
<dbReference type="SUPFAM" id="SSF46689">
    <property type="entry name" value="Homeodomain-like"/>
    <property type="match status" value="1"/>
</dbReference>
<dbReference type="PANTHER" id="PTHR30055:SF234">
    <property type="entry name" value="HTH-TYPE TRANSCRIPTIONAL REGULATOR BETI"/>
    <property type="match status" value="1"/>
</dbReference>
<dbReference type="Gene3D" id="1.10.10.60">
    <property type="entry name" value="Homeodomain-like"/>
    <property type="match status" value="1"/>
</dbReference>
<dbReference type="OrthoDB" id="3787664at2"/>
<keyword evidence="1" id="KW-0805">Transcription regulation</keyword>
<dbReference type="InterPro" id="IPR041347">
    <property type="entry name" value="MftR_C"/>
</dbReference>
<evidence type="ECO:0000259" key="5">
    <source>
        <dbReference type="PROSITE" id="PS50977"/>
    </source>
</evidence>
<dbReference type="Proteomes" id="UP000319792">
    <property type="component" value="Unassembled WGS sequence"/>
</dbReference>
<evidence type="ECO:0000256" key="4">
    <source>
        <dbReference type="PROSITE-ProRule" id="PRU00335"/>
    </source>
</evidence>
<dbReference type="PANTHER" id="PTHR30055">
    <property type="entry name" value="HTH-TYPE TRANSCRIPTIONAL REGULATOR RUTR"/>
    <property type="match status" value="1"/>
</dbReference>
<keyword evidence="3" id="KW-0804">Transcription</keyword>
<dbReference type="AlphaFoldDB" id="A0A5C5RKZ5"/>
<dbReference type="InterPro" id="IPR023772">
    <property type="entry name" value="DNA-bd_HTH_TetR-type_CS"/>
</dbReference>
<evidence type="ECO:0000313" key="6">
    <source>
        <dbReference type="EMBL" id="TWS23312.1"/>
    </source>
</evidence>
<dbReference type="InterPro" id="IPR050109">
    <property type="entry name" value="HTH-type_TetR-like_transc_reg"/>
</dbReference>
<dbReference type="GO" id="GO:0000976">
    <property type="term" value="F:transcription cis-regulatory region binding"/>
    <property type="evidence" value="ECO:0007669"/>
    <property type="project" value="TreeGrafter"/>
</dbReference>
<dbReference type="PRINTS" id="PR00455">
    <property type="entry name" value="HTHTETR"/>
</dbReference>
<name>A0A5C5RKZ5_9ACTN</name>
<accession>A0A5C5RKZ5</accession>
<organism evidence="6 7">
    <name type="scientific">Tsukamurella sputi</name>
    <dbReference type="NCBI Taxonomy" id="2591848"/>
    <lineage>
        <taxon>Bacteria</taxon>
        <taxon>Bacillati</taxon>
        <taxon>Actinomycetota</taxon>
        <taxon>Actinomycetes</taxon>
        <taxon>Mycobacteriales</taxon>
        <taxon>Tsukamurellaceae</taxon>
        <taxon>Tsukamurella</taxon>
    </lineage>
</organism>
<gene>
    <name evidence="6" type="ORF">FK268_13475</name>
</gene>
<dbReference type="Pfam" id="PF00440">
    <property type="entry name" value="TetR_N"/>
    <property type="match status" value="1"/>
</dbReference>
<keyword evidence="2 4" id="KW-0238">DNA-binding</keyword>
<dbReference type="InterPro" id="IPR009057">
    <property type="entry name" value="Homeodomain-like_sf"/>
</dbReference>
<feature type="domain" description="HTH tetR-type" evidence="5">
    <location>
        <begin position="21"/>
        <end position="81"/>
    </location>
</feature>
<dbReference type="Pfam" id="PF17754">
    <property type="entry name" value="TetR_C_14"/>
    <property type="match status" value="1"/>
</dbReference>
<dbReference type="Gene3D" id="1.10.357.10">
    <property type="entry name" value="Tetracycline Repressor, domain 2"/>
    <property type="match status" value="1"/>
</dbReference>
<dbReference type="GO" id="GO:0003700">
    <property type="term" value="F:DNA-binding transcription factor activity"/>
    <property type="evidence" value="ECO:0007669"/>
    <property type="project" value="TreeGrafter"/>
</dbReference>
<dbReference type="PROSITE" id="PS50977">
    <property type="entry name" value="HTH_TETR_2"/>
    <property type="match status" value="1"/>
</dbReference>
<proteinExistence type="predicted"/>
<comment type="caution">
    <text evidence="6">The sequence shown here is derived from an EMBL/GenBank/DDBJ whole genome shotgun (WGS) entry which is preliminary data.</text>
</comment>
<dbReference type="EMBL" id="VIGV01000004">
    <property type="protein sequence ID" value="TWS23312.1"/>
    <property type="molecule type" value="Genomic_DNA"/>
</dbReference>
<sequence>MSETRRSAVPQQLGLRERKKLKTRTELRRAAYELFRKQGFDETTVAQIADAAEVSQATFFRYFATKEALILEDDYDAILLANVPPIDPSKNLPAQILRGGADQFESLDRDAQETEMERGRLLYSSPSLRAAQARDLEATMVAMEDAIVEQATGPVDRLAVRAAVGAVVGAISALARDDPTMIGVVPDSMRAVADLFEAGLPIGANAEAGRWGALRDALAGTVDDPPSTGAG</sequence>
<feature type="DNA-binding region" description="H-T-H motif" evidence="4">
    <location>
        <begin position="44"/>
        <end position="63"/>
    </location>
</feature>
<evidence type="ECO:0000256" key="3">
    <source>
        <dbReference type="ARBA" id="ARBA00023163"/>
    </source>
</evidence>
<protein>
    <submittedName>
        <fullName evidence="6">TetR family transcriptional regulator</fullName>
    </submittedName>
</protein>
<evidence type="ECO:0000256" key="2">
    <source>
        <dbReference type="ARBA" id="ARBA00023125"/>
    </source>
</evidence>
<dbReference type="PROSITE" id="PS01081">
    <property type="entry name" value="HTH_TETR_1"/>
    <property type="match status" value="1"/>
</dbReference>